<dbReference type="Gene3D" id="2.60.40.10">
    <property type="entry name" value="Immunoglobulins"/>
    <property type="match status" value="1"/>
</dbReference>
<evidence type="ECO:0000313" key="2">
    <source>
        <dbReference type="Proteomes" id="UP000792457"/>
    </source>
</evidence>
<gene>
    <name evidence="1" type="ORF">J437_LFUL008599</name>
</gene>
<sequence>MTYETTNYKVAWKRGIAVLSAGSFIVSPDNRLRLVRGFDLEIQNVEPQDAGDYVCQIGMRTPREISHTLEILACAIATKE</sequence>
<dbReference type="SUPFAM" id="SSF48726">
    <property type="entry name" value="Immunoglobulin"/>
    <property type="match status" value="1"/>
</dbReference>
<dbReference type="InterPro" id="IPR013783">
    <property type="entry name" value="Ig-like_fold"/>
</dbReference>
<dbReference type="Proteomes" id="UP000792457">
    <property type="component" value="Unassembled WGS sequence"/>
</dbReference>
<comment type="caution">
    <text evidence="1">The sequence shown here is derived from an EMBL/GenBank/DDBJ whole genome shotgun (WGS) entry which is preliminary data.</text>
</comment>
<name>A0A8K0K789_LADFU</name>
<organism evidence="1 2">
    <name type="scientific">Ladona fulva</name>
    <name type="common">Scarce chaser dragonfly</name>
    <name type="synonym">Libellula fulva</name>
    <dbReference type="NCBI Taxonomy" id="123851"/>
    <lineage>
        <taxon>Eukaryota</taxon>
        <taxon>Metazoa</taxon>
        <taxon>Ecdysozoa</taxon>
        <taxon>Arthropoda</taxon>
        <taxon>Hexapoda</taxon>
        <taxon>Insecta</taxon>
        <taxon>Pterygota</taxon>
        <taxon>Palaeoptera</taxon>
        <taxon>Odonata</taxon>
        <taxon>Epiprocta</taxon>
        <taxon>Anisoptera</taxon>
        <taxon>Libelluloidea</taxon>
        <taxon>Libellulidae</taxon>
        <taxon>Ladona</taxon>
    </lineage>
</organism>
<reference evidence="1" key="1">
    <citation type="submission" date="2013-04" db="EMBL/GenBank/DDBJ databases">
        <authorList>
            <person name="Qu J."/>
            <person name="Murali S.C."/>
            <person name="Bandaranaike D."/>
            <person name="Bellair M."/>
            <person name="Blankenburg K."/>
            <person name="Chao H."/>
            <person name="Dinh H."/>
            <person name="Doddapaneni H."/>
            <person name="Downs B."/>
            <person name="Dugan-Rocha S."/>
            <person name="Elkadiri S."/>
            <person name="Gnanaolivu R.D."/>
            <person name="Hernandez B."/>
            <person name="Javaid M."/>
            <person name="Jayaseelan J.C."/>
            <person name="Lee S."/>
            <person name="Li M."/>
            <person name="Ming W."/>
            <person name="Munidasa M."/>
            <person name="Muniz J."/>
            <person name="Nguyen L."/>
            <person name="Ongeri F."/>
            <person name="Osuji N."/>
            <person name="Pu L.-L."/>
            <person name="Puazo M."/>
            <person name="Qu C."/>
            <person name="Quiroz J."/>
            <person name="Raj R."/>
            <person name="Weissenberger G."/>
            <person name="Xin Y."/>
            <person name="Zou X."/>
            <person name="Han Y."/>
            <person name="Richards S."/>
            <person name="Worley K."/>
            <person name="Muzny D."/>
            <person name="Gibbs R."/>
        </authorList>
    </citation>
    <scope>NUCLEOTIDE SEQUENCE</scope>
    <source>
        <strain evidence="1">Sampled in the wild</strain>
    </source>
</reference>
<dbReference type="InterPro" id="IPR036179">
    <property type="entry name" value="Ig-like_dom_sf"/>
</dbReference>
<evidence type="ECO:0000313" key="1">
    <source>
        <dbReference type="EMBL" id="KAG8229666.1"/>
    </source>
</evidence>
<keyword evidence="2" id="KW-1185">Reference proteome</keyword>
<dbReference type="EMBL" id="KZ308438">
    <property type="protein sequence ID" value="KAG8229666.1"/>
    <property type="molecule type" value="Genomic_DNA"/>
</dbReference>
<protein>
    <recommendedName>
        <fullName evidence="3">Ig-like domain-containing protein</fullName>
    </recommendedName>
</protein>
<evidence type="ECO:0008006" key="3">
    <source>
        <dbReference type="Google" id="ProtNLM"/>
    </source>
</evidence>
<dbReference type="AlphaFoldDB" id="A0A8K0K789"/>
<reference evidence="1" key="2">
    <citation type="submission" date="2017-10" db="EMBL/GenBank/DDBJ databases">
        <title>Ladona fulva Genome sequencing and assembly.</title>
        <authorList>
            <person name="Murali S."/>
            <person name="Richards S."/>
            <person name="Bandaranaike D."/>
            <person name="Bellair M."/>
            <person name="Blankenburg K."/>
            <person name="Chao H."/>
            <person name="Dinh H."/>
            <person name="Doddapaneni H."/>
            <person name="Dugan-Rocha S."/>
            <person name="Elkadiri S."/>
            <person name="Gnanaolivu R."/>
            <person name="Hernandez B."/>
            <person name="Skinner E."/>
            <person name="Javaid M."/>
            <person name="Lee S."/>
            <person name="Li M."/>
            <person name="Ming W."/>
            <person name="Munidasa M."/>
            <person name="Muniz J."/>
            <person name="Nguyen L."/>
            <person name="Hughes D."/>
            <person name="Osuji N."/>
            <person name="Pu L.-L."/>
            <person name="Puazo M."/>
            <person name="Qu C."/>
            <person name="Quiroz J."/>
            <person name="Raj R."/>
            <person name="Weissenberger G."/>
            <person name="Xin Y."/>
            <person name="Zou X."/>
            <person name="Han Y."/>
            <person name="Worley K."/>
            <person name="Muzny D."/>
            <person name="Gibbs R."/>
        </authorList>
    </citation>
    <scope>NUCLEOTIDE SEQUENCE</scope>
    <source>
        <strain evidence="1">Sampled in the wild</strain>
    </source>
</reference>
<proteinExistence type="predicted"/>
<accession>A0A8K0K789</accession>
<dbReference type="OrthoDB" id="6159398at2759"/>